<accession>A0ABM9B0L4</accession>
<keyword evidence="5" id="KW-1185">Reference proteome</keyword>
<gene>
    <name evidence="4" type="ORF">LEM8419_01776</name>
</gene>
<protein>
    <recommendedName>
        <fullName evidence="3">N-acetyltransferase domain-containing protein</fullName>
    </recommendedName>
</protein>
<feature type="domain" description="N-acetyltransferase" evidence="3">
    <location>
        <begin position="6"/>
        <end position="181"/>
    </location>
</feature>
<keyword evidence="2" id="KW-0012">Acyltransferase</keyword>
<keyword evidence="1" id="KW-0808">Transferase</keyword>
<dbReference type="RefSeq" id="WP_238750679.1">
    <property type="nucleotide sequence ID" value="NZ_CAKLPZ010000002.1"/>
</dbReference>
<dbReference type="InterPro" id="IPR000182">
    <property type="entry name" value="GNAT_dom"/>
</dbReference>
<dbReference type="Pfam" id="PF13673">
    <property type="entry name" value="Acetyltransf_10"/>
    <property type="match status" value="1"/>
</dbReference>
<dbReference type="PANTHER" id="PTHR43877">
    <property type="entry name" value="AMINOALKYLPHOSPHONATE N-ACETYLTRANSFERASE-RELATED-RELATED"/>
    <property type="match status" value="1"/>
</dbReference>
<reference evidence="4" key="1">
    <citation type="submission" date="2021-12" db="EMBL/GenBank/DDBJ databases">
        <authorList>
            <person name="Rodrigo-Torres L."/>
            <person name="Arahal R. D."/>
            <person name="Lucena T."/>
        </authorList>
    </citation>
    <scope>NUCLEOTIDE SEQUENCE</scope>
    <source>
        <strain evidence="4">CECT 8419</strain>
    </source>
</reference>
<evidence type="ECO:0000256" key="2">
    <source>
        <dbReference type="ARBA" id="ARBA00023315"/>
    </source>
</evidence>
<name>A0ABM9B0L4_9BACT</name>
<dbReference type="CDD" id="cd04301">
    <property type="entry name" value="NAT_SF"/>
    <property type="match status" value="1"/>
</dbReference>
<dbReference type="SUPFAM" id="SSF55729">
    <property type="entry name" value="Acyl-CoA N-acyltransferases (Nat)"/>
    <property type="match status" value="1"/>
</dbReference>
<dbReference type="PROSITE" id="PS51186">
    <property type="entry name" value="GNAT"/>
    <property type="match status" value="1"/>
</dbReference>
<evidence type="ECO:0000313" key="4">
    <source>
        <dbReference type="EMBL" id="CAH1000642.1"/>
    </source>
</evidence>
<evidence type="ECO:0000259" key="3">
    <source>
        <dbReference type="PROSITE" id="PS51186"/>
    </source>
</evidence>
<sequence>MVGAAPRIVRATPADLPAIERIARLTWPETFKGILSTDQIAYMLDRMYRPAALTAQLAQGHVFDLLLDADRTTDDYSGQTGMRYRPVGYVSHELDYAPGITKIHKLYLLPGAQGQGFGRLLIDHVARAARRAGQQHLRLDVNYQNSAVDFYSYLGFAKIGRFDTDIGEGYLMEDWRMERPL</sequence>
<evidence type="ECO:0000313" key="5">
    <source>
        <dbReference type="Proteomes" id="UP000837803"/>
    </source>
</evidence>
<dbReference type="InterPro" id="IPR050832">
    <property type="entry name" value="Bact_Acetyltransf"/>
</dbReference>
<dbReference type="PANTHER" id="PTHR43877:SF2">
    <property type="entry name" value="AMINOALKYLPHOSPHONATE N-ACETYLTRANSFERASE-RELATED"/>
    <property type="match status" value="1"/>
</dbReference>
<evidence type="ECO:0000256" key="1">
    <source>
        <dbReference type="ARBA" id="ARBA00022679"/>
    </source>
</evidence>
<comment type="caution">
    <text evidence="4">The sequence shown here is derived from an EMBL/GenBank/DDBJ whole genome shotgun (WGS) entry which is preliminary data.</text>
</comment>
<organism evidence="4 5">
    <name type="scientific">Neolewinella maritima</name>
    <dbReference type="NCBI Taxonomy" id="1383882"/>
    <lineage>
        <taxon>Bacteria</taxon>
        <taxon>Pseudomonadati</taxon>
        <taxon>Bacteroidota</taxon>
        <taxon>Saprospiria</taxon>
        <taxon>Saprospirales</taxon>
        <taxon>Lewinellaceae</taxon>
        <taxon>Neolewinella</taxon>
    </lineage>
</organism>
<dbReference type="EMBL" id="CAKLPZ010000002">
    <property type="protein sequence ID" value="CAH1000642.1"/>
    <property type="molecule type" value="Genomic_DNA"/>
</dbReference>
<proteinExistence type="predicted"/>
<dbReference type="Proteomes" id="UP000837803">
    <property type="component" value="Unassembled WGS sequence"/>
</dbReference>
<dbReference type="InterPro" id="IPR016181">
    <property type="entry name" value="Acyl_CoA_acyltransferase"/>
</dbReference>
<dbReference type="Gene3D" id="3.40.630.30">
    <property type="match status" value="1"/>
</dbReference>